<dbReference type="AlphaFoldDB" id="A0A4Q9Q9G8"/>
<dbReference type="EMBL" id="ML145086">
    <property type="protein sequence ID" value="TBU64252.1"/>
    <property type="molecule type" value="Genomic_DNA"/>
</dbReference>
<proteinExistence type="predicted"/>
<accession>A0A4Q9Q9G8</accession>
<gene>
    <name evidence="1" type="ORF">BD310DRAFT_389629</name>
</gene>
<evidence type="ECO:0000313" key="2">
    <source>
        <dbReference type="Proteomes" id="UP000292082"/>
    </source>
</evidence>
<organism evidence="1 2">
    <name type="scientific">Dichomitus squalens</name>
    <dbReference type="NCBI Taxonomy" id="114155"/>
    <lineage>
        <taxon>Eukaryota</taxon>
        <taxon>Fungi</taxon>
        <taxon>Dikarya</taxon>
        <taxon>Basidiomycota</taxon>
        <taxon>Agaricomycotina</taxon>
        <taxon>Agaricomycetes</taxon>
        <taxon>Polyporales</taxon>
        <taxon>Polyporaceae</taxon>
        <taxon>Dichomitus</taxon>
    </lineage>
</organism>
<sequence>MSGLRPPCDEYRSWVTYQSPPVRAKTAPNSTTALSTFYKDTRFSLTSGEQESRTSCLPKSTPTSSYDIVPIESILSTSPVCCLQVVSSWGAPPHGWGCDTSAAAFGMHSTLLNPSP</sequence>
<keyword evidence="2" id="KW-1185">Reference proteome</keyword>
<name>A0A4Q9Q9G8_9APHY</name>
<dbReference type="Proteomes" id="UP000292082">
    <property type="component" value="Unassembled WGS sequence"/>
</dbReference>
<reference evidence="1 2" key="1">
    <citation type="submission" date="2019-01" db="EMBL/GenBank/DDBJ databases">
        <title>Draft genome sequences of three monokaryotic isolates of the white-rot basidiomycete fungus Dichomitus squalens.</title>
        <authorList>
            <consortium name="DOE Joint Genome Institute"/>
            <person name="Lopez S.C."/>
            <person name="Andreopoulos B."/>
            <person name="Pangilinan J."/>
            <person name="Lipzen A."/>
            <person name="Riley R."/>
            <person name="Ahrendt S."/>
            <person name="Ng V."/>
            <person name="Barry K."/>
            <person name="Daum C."/>
            <person name="Grigoriev I.V."/>
            <person name="Hilden K.S."/>
            <person name="Makela M.R."/>
            <person name="de Vries R.P."/>
        </authorList>
    </citation>
    <scope>NUCLEOTIDE SEQUENCE [LARGE SCALE GENOMIC DNA]</scope>
    <source>
        <strain evidence="1 2">CBS 464.89</strain>
    </source>
</reference>
<protein>
    <submittedName>
        <fullName evidence="1">Uncharacterized protein</fullName>
    </submittedName>
</protein>
<evidence type="ECO:0000313" key="1">
    <source>
        <dbReference type="EMBL" id="TBU64252.1"/>
    </source>
</evidence>